<evidence type="ECO:0000256" key="1">
    <source>
        <dbReference type="ARBA" id="ARBA00022679"/>
    </source>
</evidence>
<dbReference type="Gene3D" id="3.40.1180.10">
    <property type="entry name" value="Decaprenyl diphosphate synthase-like"/>
    <property type="match status" value="1"/>
</dbReference>
<dbReference type="InterPro" id="IPR001441">
    <property type="entry name" value="UPP_synth-like"/>
</dbReference>
<accession>F2KT08</accession>
<dbReference type="RefSeq" id="WP_013683702.1">
    <property type="nucleotide sequence ID" value="NC_015320.1"/>
</dbReference>
<dbReference type="Proteomes" id="UP000008136">
    <property type="component" value="Chromosome"/>
</dbReference>
<protein>
    <submittedName>
        <fullName evidence="2">Di-trans-poly-cis-decaprenylcistransferase</fullName>
    </submittedName>
</protein>
<gene>
    <name evidence="2" type="ordered locus">Arcve_1027</name>
</gene>
<dbReference type="GO" id="GO:0016094">
    <property type="term" value="P:polyprenol biosynthetic process"/>
    <property type="evidence" value="ECO:0007669"/>
    <property type="project" value="TreeGrafter"/>
</dbReference>
<dbReference type="GeneID" id="10394140"/>
<dbReference type="Pfam" id="PF01255">
    <property type="entry name" value="Prenyltransf"/>
    <property type="match status" value="1"/>
</dbReference>
<keyword evidence="3" id="KW-1185">Reference proteome</keyword>
<dbReference type="eggNOG" id="arCOG01532">
    <property type="taxonomic scope" value="Archaea"/>
</dbReference>
<dbReference type="GO" id="GO:0045547">
    <property type="term" value="F:ditrans,polycis-polyprenyl diphosphate synthase [(2E,6E)-farnesyl diphosphate specific] activity"/>
    <property type="evidence" value="ECO:0007669"/>
    <property type="project" value="TreeGrafter"/>
</dbReference>
<proteinExistence type="predicted"/>
<reference evidence="2 3" key="1">
    <citation type="submission" date="2011-03" db="EMBL/GenBank/DDBJ databases">
        <title>The complete genome of Archaeoglobus veneficus SNP6.</title>
        <authorList>
            <consortium name="US DOE Joint Genome Institute (JGI-PGF)"/>
            <person name="Lucas S."/>
            <person name="Copeland A."/>
            <person name="Lapidus A."/>
            <person name="Bruce D."/>
            <person name="Goodwin L."/>
            <person name="Pitluck S."/>
            <person name="Kyrpides N."/>
            <person name="Mavromatis K."/>
            <person name="Pagani I."/>
            <person name="Ivanova N."/>
            <person name="Mikhailova N."/>
            <person name="Lu M."/>
            <person name="Detter J.C."/>
            <person name="Tapia R."/>
            <person name="Han C."/>
            <person name="Land M."/>
            <person name="Hauser L."/>
            <person name="Markowitz V."/>
            <person name="Cheng J.-F."/>
            <person name="Hugenholtz P."/>
            <person name="Woyke T."/>
            <person name="Wu D."/>
            <person name="Spring S."/>
            <person name="Brambilla E."/>
            <person name="Klenk H.-P."/>
            <person name="Eisen J.A."/>
        </authorList>
    </citation>
    <scope>NUCLEOTIDE SEQUENCE [LARGE SCALE GENOMIC DNA]</scope>
    <source>
        <strain>SNP6</strain>
    </source>
</reference>
<keyword evidence="1 2" id="KW-0808">Transferase</keyword>
<organism evidence="2 3">
    <name type="scientific">Archaeoglobus veneficus (strain DSM 11195 / SNP6)</name>
    <dbReference type="NCBI Taxonomy" id="693661"/>
    <lineage>
        <taxon>Archaea</taxon>
        <taxon>Methanobacteriati</taxon>
        <taxon>Methanobacteriota</taxon>
        <taxon>Archaeoglobi</taxon>
        <taxon>Archaeoglobales</taxon>
        <taxon>Archaeoglobaceae</taxon>
        <taxon>Archaeoglobus</taxon>
    </lineage>
</organism>
<evidence type="ECO:0000313" key="3">
    <source>
        <dbReference type="Proteomes" id="UP000008136"/>
    </source>
</evidence>
<dbReference type="OrthoDB" id="140576at2157"/>
<dbReference type="FunFam" id="3.40.1180.10:FF:000016">
    <property type="entry name" value="Undecaprenyl diphosphate synthase"/>
    <property type="match status" value="1"/>
</dbReference>
<name>F2KT08_ARCVS</name>
<dbReference type="AlphaFoldDB" id="F2KT08"/>
<dbReference type="EMBL" id="CP002588">
    <property type="protein sequence ID" value="AEA47038.1"/>
    <property type="molecule type" value="Genomic_DNA"/>
</dbReference>
<dbReference type="KEGG" id="ave:Arcve_1027"/>
<dbReference type="HOGENOM" id="CLU_038505_2_1_2"/>
<dbReference type="PANTHER" id="PTHR10291:SF28">
    <property type="entry name" value="UNDECAPRENYL DIPHOSPHATE SYNTHASE"/>
    <property type="match status" value="1"/>
</dbReference>
<sequence length="195" mass="22912">MLDLIRSVYTRRLEKIVAAGKKPRHIMLVVDDLIENADSFTEFVKWCEKFGIEEITICVHDFTPELERLAEEFGCRLIHSKGVLDRQRGNVRLNVIAGLGGRAEIVEAVRKLAELVEKGELEPEEVDEELIEAFLRIKSPPDLIVRAGALIPDFLIWQSIYSEMHFLDMDWKSFRYIDFLRCLRDYQRRERRYGR</sequence>
<dbReference type="PANTHER" id="PTHR10291">
    <property type="entry name" value="DEHYDRODOLICHYL DIPHOSPHATE SYNTHASE FAMILY MEMBER"/>
    <property type="match status" value="1"/>
</dbReference>
<dbReference type="InterPro" id="IPR036424">
    <property type="entry name" value="UPP_synth-like_sf"/>
</dbReference>
<evidence type="ECO:0000313" key="2">
    <source>
        <dbReference type="EMBL" id="AEA47038.1"/>
    </source>
</evidence>
<dbReference type="STRING" id="693661.Arcve_1027"/>
<dbReference type="SUPFAM" id="SSF64005">
    <property type="entry name" value="Undecaprenyl diphosphate synthase"/>
    <property type="match status" value="1"/>
</dbReference>